<evidence type="ECO:0000313" key="4">
    <source>
        <dbReference type="EMBL" id="OGZ27674.1"/>
    </source>
</evidence>
<dbReference type="GO" id="GO:0003677">
    <property type="term" value="F:DNA binding"/>
    <property type="evidence" value="ECO:0007669"/>
    <property type="project" value="InterPro"/>
</dbReference>
<comment type="caution">
    <text evidence="4">The sequence shown here is derived from an EMBL/GenBank/DDBJ whole genome shotgun (WGS) entry which is preliminary data.</text>
</comment>
<comment type="similarity">
    <text evidence="1">Belongs to the ParB family.</text>
</comment>
<dbReference type="InterPro" id="IPR050336">
    <property type="entry name" value="Chromosome_partition/occlusion"/>
</dbReference>
<dbReference type="Pfam" id="PF02195">
    <property type="entry name" value="ParB_N"/>
    <property type="match status" value="1"/>
</dbReference>
<dbReference type="PANTHER" id="PTHR33375:SF1">
    <property type="entry name" value="CHROMOSOME-PARTITIONING PROTEIN PARB-RELATED"/>
    <property type="match status" value="1"/>
</dbReference>
<reference evidence="4 5" key="1">
    <citation type="journal article" date="2016" name="Nat. Commun.">
        <title>Thousands of microbial genomes shed light on interconnected biogeochemical processes in an aquifer system.</title>
        <authorList>
            <person name="Anantharaman K."/>
            <person name="Brown C.T."/>
            <person name="Hug L.A."/>
            <person name="Sharon I."/>
            <person name="Castelle C.J."/>
            <person name="Probst A.J."/>
            <person name="Thomas B.C."/>
            <person name="Singh A."/>
            <person name="Wilkins M.J."/>
            <person name="Karaoz U."/>
            <person name="Brodie E.L."/>
            <person name="Williams K.H."/>
            <person name="Hubbard S.S."/>
            <person name="Banfield J.F."/>
        </authorList>
    </citation>
    <scope>NUCLEOTIDE SEQUENCE [LARGE SCALE GENOMIC DNA]</scope>
</reference>
<dbReference type="GO" id="GO:0007059">
    <property type="term" value="P:chromosome segregation"/>
    <property type="evidence" value="ECO:0007669"/>
    <property type="project" value="UniProtKB-KW"/>
</dbReference>
<dbReference type="GO" id="GO:0005694">
    <property type="term" value="C:chromosome"/>
    <property type="evidence" value="ECO:0007669"/>
    <property type="project" value="TreeGrafter"/>
</dbReference>
<gene>
    <name evidence="4" type="ORF">A2365_03450</name>
</gene>
<evidence type="ECO:0000313" key="5">
    <source>
        <dbReference type="Proteomes" id="UP000177740"/>
    </source>
</evidence>
<dbReference type="SMART" id="SM00470">
    <property type="entry name" value="ParB"/>
    <property type="match status" value="1"/>
</dbReference>
<dbReference type="PANTHER" id="PTHR33375">
    <property type="entry name" value="CHROMOSOME-PARTITIONING PROTEIN PARB-RELATED"/>
    <property type="match status" value="1"/>
</dbReference>
<dbReference type="InterPro" id="IPR041468">
    <property type="entry name" value="HTH_ParB/Spo0J"/>
</dbReference>
<organism evidence="4 5">
    <name type="scientific">Candidatus Nealsonbacteria bacterium RIFOXYB1_FULL_40_15</name>
    <dbReference type="NCBI Taxonomy" id="1801677"/>
    <lineage>
        <taxon>Bacteria</taxon>
        <taxon>Candidatus Nealsoniibacteriota</taxon>
    </lineage>
</organism>
<dbReference type="InterPro" id="IPR004437">
    <property type="entry name" value="ParB/RepB/Spo0J"/>
</dbReference>
<dbReference type="InterPro" id="IPR036086">
    <property type="entry name" value="ParB/Sulfiredoxin_sf"/>
</dbReference>
<dbReference type="InterPro" id="IPR003115">
    <property type="entry name" value="ParB_N"/>
</dbReference>
<feature type="domain" description="ParB-like N-terminal" evidence="3">
    <location>
        <begin position="19"/>
        <end position="113"/>
    </location>
</feature>
<proteinExistence type="inferred from homology"/>
<dbReference type="Pfam" id="PF17762">
    <property type="entry name" value="HTH_ParB"/>
    <property type="match status" value="1"/>
</dbReference>
<dbReference type="NCBIfam" id="TIGR00180">
    <property type="entry name" value="parB_part"/>
    <property type="match status" value="1"/>
</dbReference>
<dbReference type="AlphaFoldDB" id="A0A1G2EPD7"/>
<dbReference type="SUPFAM" id="SSF110849">
    <property type="entry name" value="ParB/Sulfiredoxin"/>
    <property type="match status" value="1"/>
</dbReference>
<sequence length="316" mass="36418">MEKQELATAEQEKGAGDFILAPIAQIRRCLSQPRTFFSPKKLAELAESIRTNGQIQPGIAKRIHDGQYRFELVDGERRWRALQMINRKHMKLVISEVAVDEQSQFTASIVSNFGGEDHTPLEIAAAIKKFQNWGVTLDQIASRFVKSISWVSQHLRILQLSDEVLELMDPELPEDEQLTYSIAIELACLPKKLQFNAARIIMSREMKLAAARNFIRDEADKAGAPCVERRKRRPDDEYRVLSSFLKRVERDINLHSQRTQEFYDSMFSFRSQQDPMDSIMAATRIKEKMDLLSSKIRESVEKQKARYKSQKALRSA</sequence>
<evidence type="ECO:0000259" key="3">
    <source>
        <dbReference type="SMART" id="SM00470"/>
    </source>
</evidence>
<name>A0A1G2EPD7_9BACT</name>
<dbReference type="STRING" id="1801677.A2365_03450"/>
<dbReference type="Proteomes" id="UP000177740">
    <property type="component" value="Unassembled WGS sequence"/>
</dbReference>
<dbReference type="Gene3D" id="3.90.1530.30">
    <property type="match status" value="1"/>
</dbReference>
<protein>
    <recommendedName>
        <fullName evidence="3">ParB-like N-terminal domain-containing protein</fullName>
    </recommendedName>
</protein>
<accession>A0A1G2EPD7</accession>
<dbReference type="SUPFAM" id="SSF109709">
    <property type="entry name" value="KorB DNA-binding domain-like"/>
    <property type="match status" value="1"/>
</dbReference>
<evidence type="ECO:0000256" key="2">
    <source>
        <dbReference type="ARBA" id="ARBA00022829"/>
    </source>
</evidence>
<keyword evidence="2" id="KW-0159">Chromosome partition</keyword>
<dbReference type="Gene3D" id="1.10.10.2830">
    <property type="match status" value="1"/>
</dbReference>
<evidence type="ECO:0000256" key="1">
    <source>
        <dbReference type="ARBA" id="ARBA00006295"/>
    </source>
</evidence>
<dbReference type="EMBL" id="MHMM01000004">
    <property type="protein sequence ID" value="OGZ27674.1"/>
    <property type="molecule type" value="Genomic_DNA"/>
</dbReference>